<sequence>MFGNQTQLNFTRSKSQADGTPDDTDDETVETAEDRTKEEPAEAVNGDETRDVGEVFEAETEDGDVGPEDVPSDETTGEDQSPDVGRRYEDDGPEVDVGTETVPDDETT</sequence>
<keyword evidence="3" id="KW-1185">Reference proteome</keyword>
<feature type="compositionally biased region" description="Polar residues" evidence="1">
    <location>
        <begin position="1"/>
        <end position="17"/>
    </location>
</feature>
<dbReference type="EMBL" id="BSXU01010251">
    <property type="protein sequence ID" value="GME71519.1"/>
    <property type="molecule type" value="Genomic_DNA"/>
</dbReference>
<reference evidence="2" key="1">
    <citation type="submission" date="2023-04" db="EMBL/GenBank/DDBJ databases">
        <title>Ambrosiozyma monospora NBRC 1965.</title>
        <authorList>
            <person name="Ichikawa N."/>
            <person name="Sato H."/>
            <person name="Tonouchi N."/>
        </authorList>
    </citation>
    <scope>NUCLEOTIDE SEQUENCE</scope>
    <source>
        <strain evidence="2">NBRC 1965</strain>
    </source>
</reference>
<accession>A0A9W6T1R1</accession>
<evidence type="ECO:0000256" key="1">
    <source>
        <dbReference type="SAM" id="MobiDB-lite"/>
    </source>
</evidence>
<proteinExistence type="predicted"/>
<organism evidence="2 3">
    <name type="scientific">Ambrosiozyma monospora</name>
    <name type="common">Yeast</name>
    <name type="synonym">Endomycopsis monosporus</name>
    <dbReference type="NCBI Taxonomy" id="43982"/>
    <lineage>
        <taxon>Eukaryota</taxon>
        <taxon>Fungi</taxon>
        <taxon>Dikarya</taxon>
        <taxon>Ascomycota</taxon>
        <taxon>Saccharomycotina</taxon>
        <taxon>Pichiomycetes</taxon>
        <taxon>Pichiales</taxon>
        <taxon>Pichiaceae</taxon>
        <taxon>Ambrosiozyma</taxon>
    </lineage>
</organism>
<feature type="compositionally biased region" description="Acidic residues" evidence="1">
    <location>
        <begin position="54"/>
        <end position="81"/>
    </location>
</feature>
<dbReference type="Proteomes" id="UP001165063">
    <property type="component" value="Unassembled WGS sequence"/>
</dbReference>
<comment type="caution">
    <text evidence="2">The sequence shown here is derived from an EMBL/GenBank/DDBJ whole genome shotgun (WGS) entry which is preliminary data.</text>
</comment>
<evidence type="ECO:0000313" key="2">
    <source>
        <dbReference type="EMBL" id="GME71519.1"/>
    </source>
</evidence>
<feature type="region of interest" description="Disordered" evidence="1">
    <location>
        <begin position="1"/>
        <end position="108"/>
    </location>
</feature>
<name>A0A9W6T1R1_AMBMO</name>
<feature type="compositionally biased region" description="Acidic residues" evidence="1">
    <location>
        <begin position="20"/>
        <end position="31"/>
    </location>
</feature>
<protein>
    <submittedName>
        <fullName evidence="2">Unnamed protein product</fullName>
    </submittedName>
</protein>
<evidence type="ECO:0000313" key="3">
    <source>
        <dbReference type="Proteomes" id="UP001165063"/>
    </source>
</evidence>
<dbReference type="AlphaFoldDB" id="A0A9W6T1R1"/>
<gene>
    <name evidence="2" type="ORF">Amon01_000929600</name>
</gene>